<feature type="region of interest" description="Disordered" evidence="9">
    <location>
        <begin position="84"/>
        <end position="105"/>
    </location>
</feature>
<sequence length="105" mass="11842">MDTEGAARNFKDFMQMYNQLTERCFGVCVADLGTRRLTEPEEQCVSNCATKNVRLNNRTMEVFMELQPAILEKRQREAMEAMAKAEAAQATSQSIGDNQATKDLT</sequence>
<feature type="compositionally biased region" description="Polar residues" evidence="9">
    <location>
        <begin position="91"/>
        <end position="105"/>
    </location>
</feature>
<dbReference type="PANTHER" id="PTHR13172">
    <property type="entry name" value="MITOCHONDRIAL IMPORT INNER MEMBRANE TRANSLOCASE SUBUNIT TIM9B"/>
    <property type="match status" value="1"/>
</dbReference>
<keyword evidence="7 8" id="KW-1015">Disulfide bond</keyword>
<dbReference type="InterPro" id="IPR050673">
    <property type="entry name" value="Mito_inner_translocase_sub"/>
</dbReference>
<evidence type="ECO:0000256" key="7">
    <source>
        <dbReference type="ARBA" id="ARBA00023157"/>
    </source>
</evidence>
<dbReference type="Gene3D" id="1.10.287.810">
    <property type="entry name" value="Mitochondrial import inner membrane translocase subunit tim13 like domains"/>
    <property type="match status" value="1"/>
</dbReference>
<evidence type="ECO:0000256" key="2">
    <source>
        <dbReference type="ARBA" id="ARBA00022723"/>
    </source>
</evidence>
<comment type="function">
    <text evidence="8">Mitochondrial intermembrane chaperone that participates in the import and insertion of some multi-pass transmembrane proteins into the mitochondrial inner membrane. Also required for the transfer of beta-barrel precursors from the TOM complex to the sorting and assembly machinery (SAM complex) of the outer membrane. Acts as a chaperone-like protein that protects the hydrophobic precursors from aggregation and guide them through the mitochondrial intermembrane space.</text>
</comment>
<evidence type="ECO:0000256" key="5">
    <source>
        <dbReference type="ARBA" id="ARBA00023010"/>
    </source>
</evidence>
<keyword evidence="4 8" id="KW-0653">Protein transport</keyword>
<dbReference type="AlphaFoldDB" id="A0A1D1VUQ5"/>
<evidence type="ECO:0000259" key="10">
    <source>
        <dbReference type="Pfam" id="PF02953"/>
    </source>
</evidence>
<dbReference type="GO" id="GO:0005743">
    <property type="term" value="C:mitochondrial inner membrane"/>
    <property type="evidence" value="ECO:0007669"/>
    <property type="project" value="UniProtKB-SubCell"/>
</dbReference>
<keyword evidence="8" id="KW-0472">Membrane</keyword>
<dbReference type="InterPro" id="IPR004217">
    <property type="entry name" value="Tim10-like"/>
</dbReference>
<dbReference type="SUPFAM" id="SSF144122">
    <property type="entry name" value="Tim10-like"/>
    <property type="match status" value="1"/>
</dbReference>
<comment type="similarity">
    <text evidence="8">Belongs to the small Tim family.</text>
</comment>
<dbReference type="GO" id="GO:0046872">
    <property type="term" value="F:metal ion binding"/>
    <property type="evidence" value="ECO:0007669"/>
    <property type="project" value="UniProtKB-KW"/>
</dbReference>
<evidence type="ECO:0000313" key="11">
    <source>
        <dbReference type="EMBL" id="GAV05202.1"/>
    </source>
</evidence>
<keyword evidence="12" id="KW-1185">Reference proteome</keyword>
<accession>A0A1D1VUQ5</accession>
<protein>
    <recommendedName>
        <fullName evidence="8">Mitochondrial import inner membrane translocase subunit</fullName>
    </recommendedName>
</protein>
<evidence type="ECO:0000256" key="3">
    <source>
        <dbReference type="ARBA" id="ARBA00022833"/>
    </source>
</evidence>
<reference evidence="11 12" key="1">
    <citation type="journal article" date="2016" name="Nat. Commun.">
        <title>Extremotolerant tardigrade genome and improved radiotolerance of human cultured cells by tardigrade-unique protein.</title>
        <authorList>
            <person name="Hashimoto T."/>
            <person name="Horikawa D.D."/>
            <person name="Saito Y."/>
            <person name="Kuwahara H."/>
            <person name="Kozuka-Hata H."/>
            <person name="Shin-I T."/>
            <person name="Minakuchi Y."/>
            <person name="Ohishi K."/>
            <person name="Motoyama A."/>
            <person name="Aizu T."/>
            <person name="Enomoto A."/>
            <person name="Kondo K."/>
            <person name="Tanaka S."/>
            <person name="Hara Y."/>
            <person name="Koshikawa S."/>
            <person name="Sagara H."/>
            <person name="Miura T."/>
            <person name="Yokobori S."/>
            <person name="Miyagawa K."/>
            <person name="Suzuki Y."/>
            <person name="Kubo T."/>
            <person name="Oyama M."/>
            <person name="Kohara Y."/>
            <person name="Fujiyama A."/>
            <person name="Arakawa K."/>
            <person name="Katayama T."/>
            <person name="Toyoda A."/>
            <person name="Kunieda T."/>
        </authorList>
    </citation>
    <scope>NUCLEOTIDE SEQUENCE [LARGE SCALE GENOMIC DNA]</scope>
    <source>
        <strain evidence="11 12">YOKOZUNA-1</strain>
    </source>
</reference>
<keyword evidence="1 8" id="KW-0813">Transport</keyword>
<dbReference type="GO" id="GO:0015031">
    <property type="term" value="P:protein transport"/>
    <property type="evidence" value="ECO:0007669"/>
    <property type="project" value="UniProtKB-KW"/>
</dbReference>
<dbReference type="OrthoDB" id="1551503at2759"/>
<dbReference type="Pfam" id="PF02953">
    <property type="entry name" value="zf-Tim10_DDP"/>
    <property type="match status" value="1"/>
</dbReference>
<keyword evidence="8" id="KW-0143">Chaperone</keyword>
<evidence type="ECO:0000256" key="1">
    <source>
        <dbReference type="ARBA" id="ARBA00022448"/>
    </source>
</evidence>
<keyword evidence="3" id="KW-0862">Zinc</keyword>
<evidence type="ECO:0000256" key="9">
    <source>
        <dbReference type="SAM" id="MobiDB-lite"/>
    </source>
</evidence>
<comment type="subunit">
    <text evidence="8">Heterohexamer.</text>
</comment>
<comment type="domain">
    <text evidence="8">The twin CX3C motif contains 4 conserved Cys residues that form 2 disulfide bonds in the mitochondrial intermembrane space.</text>
</comment>
<dbReference type="EMBL" id="BDGG01000012">
    <property type="protein sequence ID" value="GAV05202.1"/>
    <property type="molecule type" value="Genomic_DNA"/>
</dbReference>
<evidence type="ECO:0000256" key="4">
    <source>
        <dbReference type="ARBA" id="ARBA00022927"/>
    </source>
</evidence>
<gene>
    <name evidence="11" type="primary">RvY_15370-1</name>
    <name evidence="11" type="synonym">RvY_15370.1</name>
    <name evidence="11" type="ORF">RvY_15370</name>
</gene>
<evidence type="ECO:0000313" key="12">
    <source>
        <dbReference type="Proteomes" id="UP000186922"/>
    </source>
</evidence>
<keyword evidence="5 8" id="KW-0811">Translocation</keyword>
<evidence type="ECO:0000256" key="8">
    <source>
        <dbReference type="RuleBase" id="RU367043"/>
    </source>
</evidence>
<feature type="domain" description="Tim10-like" evidence="10">
    <location>
        <begin position="7"/>
        <end position="64"/>
    </location>
</feature>
<comment type="subcellular location">
    <subcellularLocation>
        <location evidence="8">Mitochondrion inner membrane</location>
        <topology evidence="8">Peripheral membrane protein</topology>
        <orientation evidence="8">Intermembrane side</orientation>
    </subcellularLocation>
</comment>
<dbReference type="Proteomes" id="UP000186922">
    <property type="component" value="Unassembled WGS sequence"/>
</dbReference>
<evidence type="ECO:0000256" key="6">
    <source>
        <dbReference type="ARBA" id="ARBA00023128"/>
    </source>
</evidence>
<proteinExistence type="inferred from homology"/>
<dbReference type="STRING" id="947166.A0A1D1VUQ5"/>
<organism evidence="11 12">
    <name type="scientific">Ramazzottius varieornatus</name>
    <name type="common">Water bear</name>
    <name type="synonym">Tardigrade</name>
    <dbReference type="NCBI Taxonomy" id="947166"/>
    <lineage>
        <taxon>Eukaryota</taxon>
        <taxon>Metazoa</taxon>
        <taxon>Ecdysozoa</taxon>
        <taxon>Tardigrada</taxon>
        <taxon>Eutardigrada</taxon>
        <taxon>Parachela</taxon>
        <taxon>Hypsibioidea</taxon>
        <taxon>Ramazzottiidae</taxon>
        <taxon>Ramazzottius</taxon>
    </lineage>
</organism>
<name>A0A1D1VUQ5_RAMVA</name>
<keyword evidence="6 8" id="KW-0496">Mitochondrion</keyword>
<keyword evidence="2" id="KW-0479">Metal-binding</keyword>
<keyword evidence="8" id="KW-0999">Mitochondrion inner membrane</keyword>
<comment type="caution">
    <text evidence="11">The sequence shown here is derived from an EMBL/GenBank/DDBJ whole genome shotgun (WGS) entry which is preliminary data.</text>
</comment>
<dbReference type="InterPro" id="IPR035427">
    <property type="entry name" value="Tim10-like_dom_sf"/>
</dbReference>